<protein>
    <recommendedName>
        <fullName evidence="3">Aminoglycoside phosphotransferase domain-containing protein</fullName>
    </recommendedName>
</protein>
<evidence type="ECO:0008006" key="3">
    <source>
        <dbReference type="Google" id="ProtNLM"/>
    </source>
</evidence>
<accession>A0ABR1GR89</accession>
<keyword evidence="2" id="KW-1185">Reference proteome</keyword>
<sequence length="93" mass="10881">MLRRGCISIALFKEDEFERRVESAFRQLALFGVAHGDTTLDNFLAINQSVLLVDLESLDSMEPRDVELAVTSHRDHLMYQYRSYLKNRFSPWT</sequence>
<proteinExistence type="predicted"/>
<reference evidence="1 2" key="1">
    <citation type="journal article" date="2025" name="Microbiol. Resour. Announc.">
        <title>Draft genome sequences for Neonectria magnoliae and Neonectria punicea, canker pathogens of Liriodendron tulipifera and Acer saccharum in West Virginia.</title>
        <authorList>
            <person name="Petronek H.M."/>
            <person name="Kasson M.T."/>
            <person name="Metheny A.M."/>
            <person name="Stauder C.M."/>
            <person name="Lovett B."/>
            <person name="Lynch S.C."/>
            <person name="Garnas J.R."/>
            <person name="Kasson L.R."/>
            <person name="Stajich J.E."/>
        </authorList>
    </citation>
    <scope>NUCLEOTIDE SEQUENCE [LARGE SCALE GENOMIC DNA]</scope>
    <source>
        <strain evidence="1 2">NRRL 64653</strain>
    </source>
</reference>
<dbReference type="Proteomes" id="UP001498476">
    <property type="component" value="Unassembled WGS sequence"/>
</dbReference>
<comment type="caution">
    <text evidence="1">The sequence shown here is derived from an EMBL/GenBank/DDBJ whole genome shotgun (WGS) entry which is preliminary data.</text>
</comment>
<organism evidence="1 2">
    <name type="scientific">Neonectria punicea</name>
    <dbReference type="NCBI Taxonomy" id="979145"/>
    <lineage>
        <taxon>Eukaryota</taxon>
        <taxon>Fungi</taxon>
        <taxon>Dikarya</taxon>
        <taxon>Ascomycota</taxon>
        <taxon>Pezizomycotina</taxon>
        <taxon>Sordariomycetes</taxon>
        <taxon>Hypocreomycetidae</taxon>
        <taxon>Hypocreales</taxon>
        <taxon>Nectriaceae</taxon>
        <taxon>Neonectria</taxon>
    </lineage>
</organism>
<dbReference type="EMBL" id="JAZAVJ010000207">
    <property type="protein sequence ID" value="KAK7407891.1"/>
    <property type="molecule type" value="Genomic_DNA"/>
</dbReference>
<evidence type="ECO:0000313" key="1">
    <source>
        <dbReference type="EMBL" id="KAK7407891.1"/>
    </source>
</evidence>
<name>A0ABR1GR89_9HYPO</name>
<evidence type="ECO:0000313" key="2">
    <source>
        <dbReference type="Proteomes" id="UP001498476"/>
    </source>
</evidence>
<gene>
    <name evidence="1" type="ORF">QQX98_009950</name>
</gene>